<feature type="compositionally biased region" description="Polar residues" evidence="1">
    <location>
        <begin position="33"/>
        <end position="42"/>
    </location>
</feature>
<comment type="caution">
    <text evidence="4">The sequence shown here is derived from an EMBL/GenBank/DDBJ whole genome shotgun (WGS) entry which is preliminary data.</text>
</comment>
<feature type="compositionally biased region" description="Gly residues" evidence="1">
    <location>
        <begin position="55"/>
        <end position="90"/>
    </location>
</feature>
<organism evidence="4 5">
    <name type="scientific">Streptomyces mauvecolor</name>
    <dbReference type="NCBI Taxonomy" id="58345"/>
    <lineage>
        <taxon>Bacteria</taxon>
        <taxon>Bacillati</taxon>
        <taxon>Actinomycetota</taxon>
        <taxon>Actinomycetes</taxon>
        <taxon>Kitasatosporales</taxon>
        <taxon>Streptomycetaceae</taxon>
        <taxon>Streptomyces</taxon>
    </lineage>
</organism>
<dbReference type="RefSeq" id="WP_344378816.1">
    <property type="nucleotide sequence ID" value="NZ_BAAASQ010000023.1"/>
</dbReference>
<proteinExistence type="predicted"/>
<keyword evidence="2" id="KW-0732">Signal</keyword>
<feature type="region of interest" description="Disordered" evidence="1">
    <location>
        <begin position="209"/>
        <end position="228"/>
    </location>
</feature>
<gene>
    <name evidence="4" type="ORF">ACFPFX_15150</name>
</gene>
<feature type="compositionally biased region" description="Low complexity" evidence="1">
    <location>
        <begin position="44"/>
        <end position="54"/>
    </location>
</feature>
<dbReference type="Proteomes" id="UP001595834">
    <property type="component" value="Unassembled WGS sequence"/>
</dbReference>
<feature type="signal peptide" evidence="2">
    <location>
        <begin position="1"/>
        <end position="30"/>
    </location>
</feature>
<feature type="domain" description="DUF4232" evidence="3">
    <location>
        <begin position="93"/>
        <end position="220"/>
    </location>
</feature>
<evidence type="ECO:0000313" key="5">
    <source>
        <dbReference type="Proteomes" id="UP001595834"/>
    </source>
</evidence>
<sequence>MSGNRRKAFLVSAVIVGGAMLMTACQDSDADSGATQAPSTATPGGKEASTSGSSSTGGGSQGGGKDSAGKSSGGQGTSAGTGTGGSGKSGGNCRTADLKITAQDSTITGDPDGTVAVTLKNIGGHDCAISGFAGVDLKTSAGSLSAKRTAEKPSPGVLKSGKSVSFGITYPLNTSGGSGVRITGLLVTPPNETKTVTLAWPGAATLPVTDGTGSPVKVGPIGSAGQGD</sequence>
<evidence type="ECO:0000313" key="4">
    <source>
        <dbReference type="EMBL" id="MFC4957623.1"/>
    </source>
</evidence>
<dbReference type="EMBL" id="JBHSIZ010000016">
    <property type="protein sequence ID" value="MFC4957623.1"/>
    <property type="molecule type" value="Genomic_DNA"/>
</dbReference>
<keyword evidence="5" id="KW-1185">Reference proteome</keyword>
<evidence type="ECO:0000259" key="3">
    <source>
        <dbReference type="Pfam" id="PF14016"/>
    </source>
</evidence>
<evidence type="ECO:0000256" key="2">
    <source>
        <dbReference type="SAM" id="SignalP"/>
    </source>
</evidence>
<protein>
    <submittedName>
        <fullName evidence="4">DUF4232 domain-containing protein</fullName>
    </submittedName>
</protein>
<feature type="region of interest" description="Disordered" evidence="1">
    <location>
        <begin position="29"/>
        <end position="91"/>
    </location>
</feature>
<reference evidence="5" key="1">
    <citation type="journal article" date="2019" name="Int. J. Syst. Evol. Microbiol.">
        <title>The Global Catalogue of Microorganisms (GCM) 10K type strain sequencing project: providing services to taxonomists for standard genome sequencing and annotation.</title>
        <authorList>
            <consortium name="The Broad Institute Genomics Platform"/>
            <consortium name="The Broad Institute Genome Sequencing Center for Infectious Disease"/>
            <person name="Wu L."/>
            <person name="Ma J."/>
        </authorList>
    </citation>
    <scope>NUCLEOTIDE SEQUENCE [LARGE SCALE GENOMIC DNA]</scope>
    <source>
        <strain evidence="5">CCM 7224</strain>
    </source>
</reference>
<name>A0ABV9UM16_9ACTN</name>
<dbReference type="InterPro" id="IPR025326">
    <property type="entry name" value="DUF4232"/>
</dbReference>
<feature type="chain" id="PRO_5046124463" evidence="2">
    <location>
        <begin position="31"/>
        <end position="228"/>
    </location>
</feature>
<dbReference type="Pfam" id="PF14016">
    <property type="entry name" value="DUF4232"/>
    <property type="match status" value="1"/>
</dbReference>
<accession>A0ABV9UM16</accession>
<dbReference type="PROSITE" id="PS51257">
    <property type="entry name" value="PROKAR_LIPOPROTEIN"/>
    <property type="match status" value="1"/>
</dbReference>
<evidence type="ECO:0000256" key="1">
    <source>
        <dbReference type="SAM" id="MobiDB-lite"/>
    </source>
</evidence>